<dbReference type="Gene3D" id="2.40.160.50">
    <property type="entry name" value="membrane protein fhac: a member of the omp85/tpsb transporter family"/>
    <property type="match status" value="1"/>
</dbReference>
<reference evidence="6 7" key="1">
    <citation type="submission" date="2016-01" db="EMBL/GenBank/DDBJ databases">
        <title>High potential of lignocellulose degradation of a new Verrucomicrobia species.</title>
        <authorList>
            <person name="Wang Y."/>
            <person name="Shi Y."/>
            <person name="Qiu Z."/>
            <person name="Liu S."/>
            <person name="Yang H."/>
        </authorList>
    </citation>
    <scope>NUCLEOTIDE SEQUENCE [LARGE SCALE GENOMIC DNA]</scope>
    <source>
        <strain evidence="6 7">TSB47</strain>
    </source>
</reference>
<dbReference type="InterPro" id="IPR005565">
    <property type="entry name" value="Hemolysn_activator_HlyB_C"/>
</dbReference>
<dbReference type="InterPro" id="IPR013686">
    <property type="entry name" value="Polypept-transport_assoc_ShlB"/>
</dbReference>
<proteinExistence type="predicted"/>
<evidence type="ECO:0000313" key="6">
    <source>
        <dbReference type="EMBL" id="OAM91086.1"/>
    </source>
</evidence>
<accession>A0A178IPR4</accession>
<evidence type="ECO:0000256" key="1">
    <source>
        <dbReference type="ARBA" id="ARBA00022452"/>
    </source>
</evidence>
<evidence type="ECO:0000313" key="7">
    <source>
        <dbReference type="Proteomes" id="UP000078486"/>
    </source>
</evidence>
<dbReference type="STRING" id="1184151.AW736_05250"/>
<name>A0A178IPR4_9BACT</name>
<protein>
    <submittedName>
        <fullName evidence="6">Hemin-binding protein</fullName>
    </submittedName>
</protein>
<evidence type="ECO:0000256" key="2">
    <source>
        <dbReference type="ARBA" id="ARBA00022692"/>
    </source>
</evidence>
<keyword evidence="2" id="KW-0812">Transmembrane</keyword>
<evidence type="ECO:0000256" key="3">
    <source>
        <dbReference type="ARBA" id="ARBA00023237"/>
    </source>
</evidence>
<dbReference type="Proteomes" id="UP000078486">
    <property type="component" value="Unassembled WGS sequence"/>
</dbReference>
<dbReference type="GO" id="GO:0008320">
    <property type="term" value="F:protein transmembrane transporter activity"/>
    <property type="evidence" value="ECO:0007669"/>
    <property type="project" value="TreeGrafter"/>
</dbReference>
<dbReference type="GO" id="GO:0046819">
    <property type="term" value="P:protein secretion by the type V secretion system"/>
    <property type="evidence" value="ECO:0007669"/>
    <property type="project" value="TreeGrafter"/>
</dbReference>
<feature type="domain" description="Polypeptide-transport-associated ShlB-type" evidence="5">
    <location>
        <begin position="22"/>
        <end position="96"/>
    </location>
</feature>
<dbReference type="RefSeq" id="WP_068769803.1">
    <property type="nucleotide sequence ID" value="NZ_CP109796.1"/>
</dbReference>
<dbReference type="PANTHER" id="PTHR34597:SF6">
    <property type="entry name" value="BLR6126 PROTEIN"/>
    <property type="match status" value="1"/>
</dbReference>
<keyword evidence="3" id="KW-0998">Cell outer membrane</keyword>
<keyword evidence="7" id="KW-1185">Reference proteome</keyword>
<dbReference type="GO" id="GO:0098046">
    <property type="term" value="C:type V protein secretion system complex"/>
    <property type="evidence" value="ECO:0007669"/>
    <property type="project" value="TreeGrafter"/>
</dbReference>
<gene>
    <name evidence="6" type="ORF">AW736_05250</name>
</gene>
<dbReference type="Gene3D" id="3.10.20.310">
    <property type="entry name" value="membrane protein fhac"/>
    <property type="match status" value="1"/>
</dbReference>
<comment type="caution">
    <text evidence="6">The sequence shown here is derived from an EMBL/GenBank/DDBJ whole genome shotgun (WGS) entry which is preliminary data.</text>
</comment>
<keyword evidence="1" id="KW-0472">Membrane</keyword>
<feature type="domain" description="Haemolysin activator HlyB C-terminal" evidence="4">
    <location>
        <begin position="158"/>
        <end position="473"/>
    </location>
</feature>
<evidence type="ECO:0000259" key="5">
    <source>
        <dbReference type="Pfam" id="PF08479"/>
    </source>
</evidence>
<dbReference type="InterPro" id="IPR051544">
    <property type="entry name" value="TPS_OM_transporter"/>
</dbReference>
<keyword evidence="1" id="KW-1134">Transmembrane beta strand</keyword>
<dbReference type="Pfam" id="PF08479">
    <property type="entry name" value="POTRA_2"/>
    <property type="match status" value="1"/>
</dbReference>
<dbReference type="AlphaFoldDB" id="A0A178IPR4"/>
<evidence type="ECO:0000259" key="4">
    <source>
        <dbReference type="Pfam" id="PF03865"/>
    </source>
</evidence>
<organism evidence="6 7">
    <name type="scientific">Termitidicoccus mucosus</name>
    <dbReference type="NCBI Taxonomy" id="1184151"/>
    <lineage>
        <taxon>Bacteria</taxon>
        <taxon>Pseudomonadati</taxon>
        <taxon>Verrucomicrobiota</taxon>
        <taxon>Opitutia</taxon>
        <taxon>Opitutales</taxon>
        <taxon>Opitutaceae</taxon>
        <taxon>Termitidicoccus</taxon>
    </lineage>
</organism>
<dbReference type="EMBL" id="LRRQ01000042">
    <property type="protein sequence ID" value="OAM91086.1"/>
    <property type="molecule type" value="Genomic_DNA"/>
</dbReference>
<dbReference type="PANTHER" id="PTHR34597">
    <property type="entry name" value="SLR1661 PROTEIN"/>
    <property type="match status" value="1"/>
</dbReference>
<dbReference type="Pfam" id="PF03865">
    <property type="entry name" value="ShlB"/>
    <property type="match status" value="1"/>
</dbReference>
<sequence length="512" mass="56474">MAALLVQGLCGETASTPPQYIDIYEYRVEGVHKLTPLEVERAVYPWLGEARTPDDVEGARLAVEKLYHEKGYQTVAVQIPQQEVQNRTVVIRVTEGRVGRLRIRGSRYFDHNQIKEKAPSIAEGEVPDFNGVTRDIIALNQLPDRKVTPSLKPGVEPGTVDIDLTVEDTFPLHGSLELNNRHSANTKPLRLNGSVSYGNLWMKEHTLGLSFQIAPERLDDAKVFSAYYLAPLPNTPVKLMVQGVKQDSDVSTLGTFDVTGRGEIVGLQAIVSLPGTETWIHSLSGGFDYKHFDEVLVVAGAGSAQQTPITYYPWALSWTATHIGKKAITQINAGINFHIRGLGSSWEEFDNKRYGADGSYIYFRGDISQTREIFSNWQLFGKAQGQLAGQPLISPEQFGAGGLGTVRGYLESEAMGDNGFAATLELRTPPLTFGGLLDELRLYAFTDWAGLALRGALAEQDARFLLGSVGAGLNFQFKKYFNGTLDFGVPLRSEGSTERNEPRLTFRVRADF</sequence>